<feature type="region of interest" description="Disordered" evidence="9">
    <location>
        <begin position="308"/>
        <end position="375"/>
    </location>
</feature>
<dbReference type="Pfam" id="PF00018">
    <property type="entry name" value="SH3_1"/>
    <property type="match status" value="2"/>
</dbReference>
<evidence type="ECO:0000256" key="6">
    <source>
        <dbReference type="ARBA" id="ARBA00022737"/>
    </source>
</evidence>
<feature type="region of interest" description="Disordered" evidence="9">
    <location>
        <begin position="268"/>
        <end position="290"/>
    </location>
</feature>
<keyword evidence="12" id="KW-1185">Reference proteome</keyword>
<feature type="domain" description="SH3" evidence="10">
    <location>
        <begin position="65"/>
        <end position="127"/>
    </location>
</feature>
<feature type="region of interest" description="Disordered" evidence="9">
    <location>
        <begin position="138"/>
        <end position="250"/>
    </location>
</feature>
<dbReference type="InterPro" id="IPR036028">
    <property type="entry name" value="SH3-like_dom_sf"/>
</dbReference>
<gene>
    <name evidence="11" type="ORF">RUM44_007696</name>
</gene>
<evidence type="ECO:0000256" key="2">
    <source>
        <dbReference type="ARBA" id="ARBA00004906"/>
    </source>
</evidence>
<sequence>MQNTQPHCRALYDYISKEPGDLSFRKGETILLHRSVNAQWLQGECGGKTGIFPTQYVQVIVPLPNQVATCRALYDFVMVNDEDEGCLSFRKDEVITVIRRVDENWAEGKLNDHIGIFPLAFVEMNNVAQALMKLSINSRPGPSRVAPPTPNAEESTPLIPTDHSGVISNCISLQPTSQNNGHHQNSNARAPAQVAVSGSESGSTLSSSTSTPSSSVTPNQSSSNNSSSSNSAPNSPPSSQPPVVNPNPFLPASPAPVQMILQTSHIANPPHGVLPTSHIVSQQQKPNVAADQSYVDTHCLWLPNQPSGEVGNFSPHPKEKRHSFSAVTTKQHSPTKSNKHSGEVANSEPPSEAQNGQLTRHGSQRHRRSGSDVSSGVTLPAGYLALYPYKPQKADELELKKGSVYLVTERCQDGWFKGTSYKTLKSGVFPGNYVTLAKPVATVQSVRGRDARGSVPTIQGPVHKTLHQQKGLKVLQTFGQMFPPELPPRASSPSARHQRSSAQSSTNSPWQVGSVSDASHSQKNVIEGPATSHASISPASSLNGKSPTGGYALGLTSTSSTSTKSATKANNIFLKLYIPRRFTLLSSLANCLIPVKEKTMRSELIKRLTAMKRSKSPTESASYSMDNPVFDDAPTLAVPDQNFRSYQLCSQHPVHLRSGSCPSQLVHVKPEGGLAGHHRITSASVSGRLKHRDRPSVSSVNFTPSTSRPLEGNTIAKTSVPSGPSSHRKSNSLDGGDTRKPKQLVPPVRERYRCIVPYPPNSEYELELKVGDIIYVHRKREDGWYKGTQQRTGKTGLFPASFVETCLP</sequence>
<keyword evidence="6" id="KW-0677">Repeat</keyword>
<name>A0ABR1BA88_POLSC</name>
<dbReference type="Proteomes" id="UP001359485">
    <property type="component" value="Unassembled WGS sequence"/>
</dbReference>
<evidence type="ECO:0000256" key="7">
    <source>
        <dbReference type="ARBA" id="ARBA00022786"/>
    </source>
</evidence>
<dbReference type="InterPro" id="IPR001452">
    <property type="entry name" value="SH3_domain"/>
</dbReference>
<reference evidence="11 12" key="1">
    <citation type="submission" date="2023-09" db="EMBL/GenBank/DDBJ databases">
        <title>Genomes of two closely related lineages of the louse Polyplax serrata with different host specificities.</title>
        <authorList>
            <person name="Martinu J."/>
            <person name="Tarabai H."/>
            <person name="Stefka J."/>
            <person name="Hypsa V."/>
        </authorList>
    </citation>
    <scope>NUCLEOTIDE SEQUENCE [LARGE SCALE GENOMIC DNA]</scope>
    <source>
        <strain evidence="11">98ZLc_SE</strain>
    </source>
</reference>
<feature type="compositionally biased region" description="Low complexity" evidence="9">
    <location>
        <begin position="488"/>
        <end position="505"/>
    </location>
</feature>
<dbReference type="SMART" id="SM00326">
    <property type="entry name" value="SH3"/>
    <property type="match status" value="4"/>
</dbReference>
<organism evidence="11 12">
    <name type="scientific">Polyplax serrata</name>
    <name type="common">Common mouse louse</name>
    <dbReference type="NCBI Taxonomy" id="468196"/>
    <lineage>
        <taxon>Eukaryota</taxon>
        <taxon>Metazoa</taxon>
        <taxon>Ecdysozoa</taxon>
        <taxon>Arthropoda</taxon>
        <taxon>Hexapoda</taxon>
        <taxon>Insecta</taxon>
        <taxon>Pterygota</taxon>
        <taxon>Neoptera</taxon>
        <taxon>Paraneoptera</taxon>
        <taxon>Psocodea</taxon>
        <taxon>Troctomorpha</taxon>
        <taxon>Phthiraptera</taxon>
        <taxon>Anoplura</taxon>
        <taxon>Polyplacidae</taxon>
        <taxon>Polyplax</taxon>
    </lineage>
</organism>
<dbReference type="CDD" id="cd11785">
    <property type="entry name" value="SH3_SH3RF_C"/>
    <property type="match status" value="1"/>
</dbReference>
<keyword evidence="5" id="KW-0808">Transferase</keyword>
<proteinExistence type="predicted"/>
<feature type="compositionally biased region" description="Polar residues" evidence="9">
    <location>
        <begin position="348"/>
        <end position="358"/>
    </location>
</feature>
<accession>A0ABR1BA88</accession>
<evidence type="ECO:0000256" key="5">
    <source>
        <dbReference type="ARBA" id="ARBA00022679"/>
    </source>
</evidence>
<evidence type="ECO:0000256" key="1">
    <source>
        <dbReference type="ARBA" id="ARBA00000900"/>
    </source>
</evidence>
<feature type="domain" description="SH3" evidence="10">
    <location>
        <begin position="3"/>
        <end position="62"/>
    </location>
</feature>
<comment type="catalytic activity">
    <reaction evidence="1">
        <text>S-ubiquitinyl-[E2 ubiquitin-conjugating enzyme]-L-cysteine + [acceptor protein]-L-lysine = [E2 ubiquitin-conjugating enzyme]-L-cysteine + N(6)-ubiquitinyl-[acceptor protein]-L-lysine.</text>
        <dbReference type="EC" id="2.3.2.27"/>
    </reaction>
</comment>
<feature type="compositionally biased region" description="Polar residues" evidence="9">
    <location>
        <begin position="166"/>
        <end position="188"/>
    </location>
</feature>
<dbReference type="CDD" id="cd11787">
    <property type="entry name" value="SH3_SH3RF_2"/>
    <property type="match status" value="1"/>
</dbReference>
<dbReference type="PROSITE" id="PS50002">
    <property type="entry name" value="SH3"/>
    <property type="match status" value="4"/>
</dbReference>
<evidence type="ECO:0000259" key="10">
    <source>
        <dbReference type="PROSITE" id="PS50002"/>
    </source>
</evidence>
<dbReference type="InterPro" id="IPR035816">
    <property type="entry name" value="SH3RF1/SH3RF3_SH3_4"/>
</dbReference>
<dbReference type="SUPFAM" id="SSF50044">
    <property type="entry name" value="SH3-domain"/>
    <property type="match status" value="4"/>
</dbReference>
<feature type="compositionally biased region" description="Pro residues" evidence="9">
    <location>
        <begin position="234"/>
        <end position="250"/>
    </location>
</feature>
<dbReference type="EMBL" id="JAWJWF010000002">
    <property type="protein sequence ID" value="KAK6637282.1"/>
    <property type="molecule type" value="Genomic_DNA"/>
</dbReference>
<dbReference type="PANTHER" id="PTHR14167">
    <property type="entry name" value="SH3 DOMAIN-CONTAINING"/>
    <property type="match status" value="1"/>
</dbReference>
<keyword evidence="4 8" id="KW-0728">SH3 domain</keyword>
<feature type="region of interest" description="Disordered" evidence="9">
    <location>
        <begin position="482"/>
        <end position="545"/>
    </location>
</feature>
<dbReference type="Pfam" id="PF14604">
    <property type="entry name" value="SH3_9"/>
    <property type="match status" value="2"/>
</dbReference>
<feature type="domain" description="SH3" evidence="10">
    <location>
        <begin position="378"/>
        <end position="439"/>
    </location>
</feature>
<feature type="region of interest" description="Disordered" evidence="9">
    <location>
        <begin position="680"/>
        <end position="746"/>
    </location>
</feature>
<comment type="pathway">
    <text evidence="2">Protein modification; protein ubiquitination.</text>
</comment>
<evidence type="ECO:0000256" key="3">
    <source>
        <dbReference type="ARBA" id="ARBA00012483"/>
    </source>
</evidence>
<keyword evidence="7" id="KW-0833">Ubl conjugation pathway</keyword>
<feature type="compositionally biased region" description="Polar residues" evidence="9">
    <location>
        <begin position="506"/>
        <end position="524"/>
    </location>
</feature>
<dbReference type="EC" id="2.3.2.27" evidence="3"/>
<evidence type="ECO:0000256" key="9">
    <source>
        <dbReference type="SAM" id="MobiDB-lite"/>
    </source>
</evidence>
<feature type="compositionally biased region" description="Polar residues" evidence="9">
    <location>
        <begin position="325"/>
        <end position="336"/>
    </location>
</feature>
<evidence type="ECO:0000256" key="4">
    <source>
        <dbReference type="ARBA" id="ARBA00022443"/>
    </source>
</evidence>
<dbReference type="InterPro" id="IPR050384">
    <property type="entry name" value="Endophilin_SH3RF"/>
</dbReference>
<dbReference type="CDD" id="cd11783">
    <property type="entry name" value="SH3_SH3RF_3"/>
    <property type="match status" value="1"/>
</dbReference>
<feature type="domain" description="SH3" evidence="10">
    <location>
        <begin position="747"/>
        <end position="808"/>
    </location>
</feature>
<dbReference type="PRINTS" id="PR00499">
    <property type="entry name" value="P67PHOX"/>
</dbReference>
<evidence type="ECO:0000313" key="12">
    <source>
        <dbReference type="Proteomes" id="UP001359485"/>
    </source>
</evidence>
<evidence type="ECO:0000313" key="11">
    <source>
        <dbReference type="EMBL" id="KAK6637282.1"/>
    </source>
</evidence>
<dbReference type="Gene3D" id="2.30.30.40">
    <property type="entry name" value="SH3 Domains"/>
    <property type="match status" value="4"/>
</dbReference>
<comment type="caution">
    <text evidence="11">The sequence shown here is derived from an EMBL/GenBank/DDBJ whole genome shotgun (WGS) entry which is preliminary data.</text>
</comment>
<evidence type="ECO:0000256" key="8">
    <source>
        <dbReference type="PROSITE-ProRule" id="PRU00192"/>
    </source>
</evidence>
<feature type="compositionally biased region" description="Polar residues" evidence="9">
    <location>
        <begin position="696"/>
        <end position="708"/>
    </location>
</feature>
<feature type="compositionally biased region" description="Polar residues" evidence="9">
    <location>
        <begin position="715"/>
        <end position="725"/>
    </location>
</feature>
<feature type="compositionally biased region" description="Polar residues" evidence="9">
    <location>
        <begin position="532"/>
        <end position="545"/>
    </location>
</feature>
<feature type="compositionally biased region" description="Low complexity" evidence="9">
    <location>
        <begin position="196"/>
        <end position="233"/>
    </location>
</feature>
<dbReference type="PANTHER" id="PTHR14167:SF51">
    <property type="entry name" value="RING-TYPE E3 UBIQUITIN TRANSFERASE"/>
    <property type="match status" value="1"/>
</dbReference>
<protein>
    <recommendedName>
        <fullName evidence="3">RING-type E3 ubiquitin transferase</fullName>
        <ecNumber evidence="3">2.3.2.27</ecNumber>
    </recommendedName>
</protein>